<feature type="non-terminal residue" evidence="3">
    <location>
        <position position="1"/>
    </location>
</feature>
<name>A0A8S2TSI2_9BILA</name>
<evidence type="ECO:0000313" key="4">
    <source>
        <dbReference type="Proteomes" id="UP000681720"/>
    </source>
</evidence>
<feature type="repeat" description="NHL" evidence="2">
    <location>
        <begin position="70"/>
        <end position="107"/>
    </location>
</feature>
<dbReference type="Proteomes" id="UP000681720">
    <property type="component" value="Unassembled WGS sequence"/>
</dbReference>
<accession>A0A8S2TSI2</accession>
<proteinExistence type="predicted"/>
<comment type="caution">
    <text evidence="3">The sequence shown here is derived from an EMBL/GenBank/DDBJ whole genome shotgun (WGS) entry which is preliminary data.</text>
</comment>
<dbReference type="SUPFAM" id="SSF101898">
    <property type="entry name" value="NHL repeat"/>
    <property type="match status" value="1"/>
</dbReference>
<dbReference type="PROSITE" id="PS51125">
    <property type="entry name" value="NHL"/>
    <property type="match status" value="1"/>
</dbReference>
<sequence>MDTRWNSGTVTTVAGGRGNGAAWTQMSSSYGLFIDSTFNIYISEYSNCRVTRWANGNTTAGGLVAGGNGCGSALNQLYNPWGIYLNGNKTLFVADYSNHRIQKWVYGATTGVVVAGESSVAGSFSYQLNSPTSITFDQYSNMYVLDTNNNRIQRWTPGATYGITVVSASMSTPLGLKFDFSGNLYVADYNNHRIASFKIYCPQPTNRVCGTSYWNGTLTTIAGTLSSSGTSATLLSSPYSVFLDGLNRTYVVDTENNRIQRFSSGSTIGTTVAGWYTSPGSTIGQFSTPTAV</sequence>
<dbReference type="GO" id="GO:0008270">
    <property type="term" value="F:zinc ion binding"/>
    <property type="evidence" value="ECO:0007669"/>
    <property type="project" value="UniProtKB-KW"/>
</dbReference>
<reference evidence="3" key="1">
    <citation type="submission" date="2021-02" db="EMBL/GenBank/DDBJ databases">
        <authorList>
            <person name="Nowell W R."/>
        </authorList>
    </citation>
    <scope>NUCLEOTIDE SEQUENCE</scope>
</reference>
<evidence type="ECO:0008006" key="5">
    <source>
        <dbReference type="Google" id="ProtNLM"/>
    </source>
</evidence>
<dbReference type="InterPro" id="IPR011042">
    <property type="entry name" value="6-blade_b-propeller_TolB-like"/>
</dbReference>
<dbReference type="InterPro" id="IPR001258">
    <property type="entry name" value="NHL_repeat"/>
</dbReference>
<dbReference type="Pfam" id="PF01436">
    <property type="entry name" value="NHL"/>
    <property type="match status" value="2"/>
</dbReference>
<dbReference type="Gene3D" id="2.120.10.30">
    <property type="entry name" value="TolB, C-terminal domain"/>
    <property type="match status" value="2"/>
</dbReference>
<evidence type="ECO:0000313" key="3">
    <source>
        <dbReference type="EMBL" id="CAF4305802.1"/>
    </source>
</evidence>
<protein>
    <recommendedName>
        <fullName evidence="5">NHL repeat containing protein</fullName>
    </recommendedName>
</protein>
<dbReference type="PANTHER" id="PTHR24104">
    <property type="entry name" value="E3 UBIQUITIN-PROTEIN LIGASE NHLRC1-RELATED"/>
    <property type="match status" value="1"/>
</dbReference>
<organism evidence="3 4">
    <name type="scientific">Rotaria magnacalcarata</name>
    <dbReference type="NCBI Taxonomy" id="392030"/>
    <lineage>
        <taxon>Eukaryota</taxon>
        <taxon>Metazoa</taxon>
        <taxon>Spiralia</taxon>
        <taxon>Gnathifera</taxon>
        <taxon>Rotifera</taxon>
        <taxon>Eurotatoria</taxon>
        <taxon>Bdelloidea</taxon>
        <taxon>Philodinida</taxon>
        <taxon>Philodinidae</taxon>
        <taxon>Rotaria</taxon>
    </lineage>
</organism>
<evidence type="ECO:0000256" key="1">
    <source>
        <dbReference type="ARBA" id="ARBA00022737"/>
    </source>
</evidence>
<dbReference type="EMBL" id="CAJOBJ010037060">
    <property type="protein sequence ID" value="CAF4305802.1"/>
    <property type="molecule type" value="Genomic_DNA"/>
</dbReference>
<gene>
    <name evidence="3" type="ORF">GIL414_LOCUS26061</name>
</gene>
<dbReference type="AlphaFoldDB" id="A0A8S2TSI2"/>
<evidence type="ECO:0000256" key="2">
    <source>
        <dbReference type="PROSITE-ProRule" id="PRU00504"/>
    </source>
</evidence>
<dbReference type="InterPro" id="IPR050952">
    <property type="entry name" value="TRIM-NHL_E3_ligases"/>
</dbReference>
<dbReference type="CDD" id="cd05819">
    <property type="entry name" value="NHL"/>
    <property type="match status" value="1"/>
</dbReference>
<dbReference type="PANTHER" id="PTHR24104:SF25">
    <property type="entry name" value="PROTEIN LIN-41"/>
    <property type="match status" value="1"/>
</dbReference>
<keyword evidence="1" id="KW-0677">Repeat</keyword>